<evidence type="ECO:0000259" key="15">
    <source>
        <dbReference type="Pfam" id="PF07715"/>
    </source>
</evidence>
<evidence type="ECO:0000256" key="2">
    <source>
        <dbReference type="ARBA" id="ARBA00022448"/>
    </source>
</evidence>
<dbReference type="GO" id="GO:0015889">
    <property type="term" value="P:cobalamin transport"/>
    <property type="evidence" value="ECO:0007669"/>
    <property type="project" value="TreeGrafter"/>
</dbReference>
<name>A0AA37V7F3_9BACT</name>
<evidence type="ECO:0000256" key="11">
    <source>
        <dbReference type="RuleBase" id="RU003357"/>
    </source>
</evidence>
<comment type="subcellular location">
    <subcellularLocation>
        <location evidence="1 10">Cell outer membrane</location>
        <topology evidence="1 10">Multi-pass membrane protein</topology>
    </subcellularLocation>
</comment>
<proteinExistence type="inferred from homology"/>
<dbReference type="Gene3D" id="2.40.170.20">
    <property type="entry name" value="TonB-dependent receptor, beta-barrel domain"/>
    <property type="match status" value="1"/>
</dbReference>
<organism evidence="16 17">
    <name type="scientific">Roseisolibacter agri</name>
    <dbReference type="NCBI Taxonomy" id="2014610"/>
    <lineage>
        <taxon>Bacteria</taxon>
        <taxon>Pseudomonadati</taxon>
        <taxon>Gemmatimonadota</taxon>
        <taxon>Gemmatimonadia</taxon>
        <taxon>Gemmatimonadales</taxon>
        <taxon>Gemmatimonadaceae</taxon>
        <taxon>Roseisolibacter</taxon>
    </lineage>
</organism>
<feature type="region of interest" description="Disordered" evidence="12">
    <location>
        <begin position="354"/>
        <end position="378"/>
    </location>
</feature>
<gene>
    <name evidence="16" type="ORF">rosag_30590</name>
</gene>
<dbReference type="PANTHER" id="PTHR30069:SF53">
    <property type="entry name" value="COLICIN I RECEPTOR-RELATED"/>
    <property type="match status" value="1"/>
</dbReference>
<dbReference type="InterPro" id="IPR000531">
    <property type="entry name" value="Beta-barrel_TonB"/>
</dbReference>
<accession>A0AA37V7F3</accession>
<dbReference type="InterPro" id="IPR012910">
    <property type="entry name" value="Plug_dom"/>
</dbReference>
<evidence type="ECO:0000256" key="1">
    <source>
        <dbReference type="ARBA" id="ARBA00004571"/>
    </source>
</evidence>
<evidence type="ECO:0000256" key="9">
    <source>
        <dbReference type="ARBA" id="ARBA00023237"/>
    </source>
</evidence>
<feature type="domain" description="TonB-dependent receptor-like beta-barrel" evidence="14">
    <location>
        <begin position="250"/>
        <end position="647"/>
    </location>
</feature>
<dbReference type="CDD" id="cd01347">
    <property type="entry name" value="ligand_gated_channel"/>
    <property type="match status" value="1"/>
</dbReference>
<feature type="chain" id="PRO_5041202651" evidence="13">
    <location>
        <begin position="23"/>
        <end position="675"/>
    </location>
</feature>
<dbReference type="RefSeq" id="WP_284350996.1">
    <property type="nucleotide sequence ID" value="NZ_BRXS01000004.1"/>
</dbReference>
<keyword evidence="7 11" id="KW-0798">TonB box</keyword>
<evidence type="ECO:0000256" key="6">
    <source>
        <dbReference type="ARBA" id="ARBA00023065"/>
    </source>
</evidence>
<dbReference type="Proteomes" id="UP001161325">
    <property type="component" value="Unassembled WGS sequence"/>
</dbReference>
<keyword evidence="3 10" id="KW-1134">Transmembrane beta strand</keyword>
<reference evidence="16" key="1">
    <citation type="submission" date="2022-08" db="EMBL/GenBank/DDBJ databases">
        <title>Draft genome sequencing of Roseisolibacter agri AW1220.</title>
        <authorList>
            <person name="Tobiishi Y."/>
            <person name="Tonouchi A."/>
        </authorList>
    </citation>
    <scope>NUCLEOTIDE SEQUENCE</scope>
    <source>
        <strain evidence="16">AW1220</strain>
    </source>
</reference>
<evidence type="ECO:0000313" key="17">
    <source>
        <dbReference type="Proteomes" id="UP001161325"/>
    </source>
</evidence>
<dbReference type="InterPro" id="IPR037066">
    <property type="entry name" value="Plug_dom_sf"/>
</dbReference>
<dbReference type="GO" id="GO:0006811">
    <property type="term" value="P:monoatomic ion transport"/>
    <property type="evidence" value="ECO:0007669"/>
    <property type="project" value="UniProtKB-KW"/>
</dbReference>
<evidence type="ECO:0000256" key="8">
    <source>
        <dbReference type="ARBA" id="ARBA00023136"/>
    </source>
</evidence>
<dbReference type="SUPFAM" id="SSF56935">
    <property type="entry name" value="Porins"/>
    <property type="match status" value="1"/>
</dbReference>
<keyword evidence="17" id="KW-1185">Reference proteome</keyword>
<keyword evidence="6" id="KW-0406">Ion transport</keyword>
<dbReference type="AlphaFoldDB" id="A0AA37V7F3"/>
<evidence type="ECO:0000256" key="13">
    <source>
        <dbReference type="SAM" id="SignalP"/>
    </source>
</evidence>
<keyword evidence="9 10" id="KW-0998">Cell outer membrane</keyword>
<keyword evidence="2 10" id="KW-0813">Transport</keyword>
<dbReference type="PANTHER" id="PTHR30069">
    <property type="entry name" value="TONB-DEPENDENT OUTER MEMBRANE RECEPTOR"/>
    <property type="match status" value="1"/>
</dbReference>
<evidence type="ECO:0000256" key="3">
    <source>
        <dbReference type="ARBA" id="ARBA00022452"/>
    </source>
</evidence>
<dbReference type="EMBL" id="BRXS01000004">
    <property type="protein sequence ID" value="GLC26546.1"/>
    <property type="molecule type" value="Genomic_DNA"/>
</dbReference>
<dbReference type="GO" id="GO:0009279">
    <property type="term" value="C:cell outer membrane"/>
    <property type="evidence" value="ECO:0007669"/>
    <property type="project" value="UniProtKB-SubCell"/>
</dbReference>
<protein>
    <submittedName>
        <fullName evidence="16">TonB-dependent receptor</fullName>
    </submittedName>
</protein>
<keyword evidence="8 10" id="KW-0472">Membrane</keyword>
<comment type="caution">
    <text evidence="16">The sequence shown here is derived from an EMBL/GenBank/DDBJ whole genome shotgun (WGS) entry which is preliminary data.</text>
</comment>
<dbReference type="Gene3D" id="2.170.130.10">
    <property type="entry name" value="TonB-dependent receptor, plug domain"/>
    <property type="match status" value="1"/>
</dbReference>
<dbReference type="Pfam" id="PF07715">
    <property type="entry name" value="Plug"/>
    <property type="match status" value="1"/>
</dbReference>
<dbReference type="Pfam" id="PF00593">
    <property type="entry name" value="TonB_dep_Rec_b-barrel"/>
    <property type="match status" value="1"/>
</dbReference>
<feature type="compositionally biased region" description="Polar residues" evidence="12">
    <location>
        <begin position="356"/>
        <end position="372"/>
    </location>
</feature>
<keyword evidence="4 10" id="KW-0812">Transmembrane</keyword>
<keyword evidence="16" id="KW-0675">Receptor</keyword>
<dbReference type="InterPro" id="IPR039426">
    <property type="entry name" value="TonB-dep_rcpt-like"/>
</dbReference>
<evidence type="ECO:0000256" key="5">
    <source>
        <dbReference type="ARBA" id="ARBA00022729"/>
    </source>
</evidence>
<feature type="signal peptide" evidence="13">
    <location>
        <begin position="1"/>
        <end position="22"/>
    </location>
</feature>
<evidence type="ECO:0000259" key="14">
    <source>
        <dbReference type="Pfam" id="PF00593"/>
    </source>
</evidence>
<dbReference type="PROSITE" id="PS52016">
    <property type="entry name" value="TONB_DEPENDENT_REC_3"/>
    <property type="match status" value="1"/>
</dbReference>
<evidence type="ECO:0000256" key="4">
    <source>
        <dbReference type="ARBA" id="ARBA00022692"/>
    </source>
</evidence>
<evidence type="ECO:0000313" key="16">
    <source>
        <dbReference type="EMBL" id="GLC26546.1"/>
    </source>
</evidence>
<comment type="similarity">
    <text evidence="10 11">Belongs to the TonB-dependent receptor family.</text>
</comment>
<sequence>MSRLARLSVAAALAPFATPALAQQTAAPGTARDTAGMRPVVVTATRVAVPTAAPTASTTVLQGAELRARGVLTVTDALREVPGAAVVQQGSWGGLTSLFVRGGESRYTKVLIDGVPANQPGGQLDLAFLSLDDVERIEVVRGPTSVLYGSDAISGVVQIFTRQGRGPAAVRGSVRGGSFGSADADVGASGGWSRGSYAIGAAHHRSNGLLGDTSVTVRGTTADVENGFRNTVLTASARLVPDARSDVRASVRWNDGRFHYPTGFDGAIVPLQDATRDDRRLLATIDAGRRLTERLETRLVLASHTMRFQSSNLPSAAMDTLRSYLRSTSDVFRRSAEARANLYVRPGDVLTGGVELSSQGEESRGWTRSRTGPQVPAVPFDQSRRNVGYYAQWLGDVADRFTYSLSGRVDDNQRFGTFTTARASAAYALPTATRVRAAFGTAFKEPLFSENFSTAFSRGNPDLGPERSRSWELAAEQSIGGVVTLGATWFDQRFRDMIQYRPIPRGAPASDSVNYFNLGAANASGVELEARLAERRGVSLVAAYTYLRTRVVDPGASGPPSFARDSALLRRPAHVATATATYRVPRRGALALTSSYVGTRTDADFAVFPSPRVTLGGYARFDAAADVQVTQPAGRRPGVALTLRVDNALDRPYEPVKRYEAPGRVVLVGARFGTP</sequence>
<evidence type="ECO:0000256" key="12">
    <source>
        <dbReference type="SAM" id="MobiDB-lite"/>
    </source>
</evidence>
<dbReference type="InterPro" id="IPR036942">
    <property type="entry name" value="Beta-barrel_TonB_sf"/>
</dbReference>
<feature type="domain" description="TonB-dependent receptor plug" evidence="15">
    <location>
        <begin position="55"/>
        <end position="156"/>
    </location>
</feature>
<evidence type="ECO:0000256" key="7">
    <source>
        <dbReference type="ARBA" id="ARBA00023077"/>
    </source>
</evidence>
<keyword evidence="5 13" id="KW-0732">Signal</keyword>
<evidence type="ECO:0000256" key="10">
    <source>
        <dbReference type="PROSITE-ProRule" id="PRU01360"/>
    </source>
</evidence>